<evidence type="ECO:0000256" key="1">
    <source>
        <dbReference type="ARBA" id="ARBA00007401"/>
    </source>
</evidence>
<reference evidence="8" key="2">
    <citation type="journal article" date="2021" name="PeerJ">
        <title>Extensive microbial diversity within the chicken gut microbiome revealed by metagenomics and culture.</title>
        <authorList>
            <person name="Gilroy R."/>
            <person name="Ravi A."/>
            <person name="Getino M."/>
            <person name="Pursley I."/>
            <person name="Horton D.L."/>
            <person name="Alikhan N.F."/>
            <person name="Baker D."/>
            <person name="Gharbi K."/>
            <person name="Hall N."/>
            <person name="Watson M."/>
            <person name="Adriaenssens E.M."/>
            <person name="Foster-Nyarko E."/>
            <person name="Jarju S."/>
            <person name="Secka A."/>
            <person name="Antonio M."/>
            <person name="Oren A."/>
            <person name="Chaudhuri R.R."/>
            <person name="La Ragione R."/>
            <person name="Hildebrand F."/>
            <person name="Pallen M.J."/>
        </authorList>
    </citation>
    <scope>NUCLEOTIDE SEQUENCE</scope>
    <source>
        <strain evidence="8">ChiBcec7-5410</strain>
    </source>
</reference>
<dbReference type="InterPro" id="IPR008979">
    <property type="entry name" value="Galactose-bd-like_sf"/>
</dbReference>
<dbReference type="Gene3D" id="2.60.120.260">
    <property type="entry name" value="Galactose-binding domain-like"/>
    <property type="match status" value="1"/>
</dbReference>
<comment type="caution">
    <text evidence="8">The sequence shown here is derived from an EMBL/GenBank/DDBJ whole genome shotgun (WGS) entry which is preliminary data.</text>
</comment>
<gene>
    <name evidence="8" type="ORF">IAC43_07345</name>
</gene>
<dbReference type="Pfam" id="PF16355">
    <property type="entry name" value="DUF4982"/>
    <property type="match status" value="1"/>
</dbReference>
<dbReference type="Pfam" id="PF18565">
    <property type="entry name" value="Glyco_hydro2_C5"/>
    <property type="match status" value="1"/>
</dbReference>
<evidence type="ECO:0000313" key="9">
    <source>
        <dbReference type="Proteomes" id="UP000824160"/>
    </source>
</evidence>
<dbReference type="InterPro" id="IPR051913">
    <property type="entry name" value="GH2_Domain-Containing"/>
</dbReference>
<dbReference type="Proteomes" id="UP000824160">
    <property type="component" value="Unassembled WGS sequence"/>
</dbReference>
<evidence type="ECO:0000259" key="4">
    <source>
        <dbReference type="Pfam" id="PF00703"/>
    </source>
</evidence>
<feature type="domain" description="DUF4982" evidence="6">
    <location>
        <begin position="597"/>
        <end position="654"/>
    </location>
</feature>
<dbReference type="SUPFAM" id="SSF49303">
    <property type="entry name" value="beta-Galactosidase/glucuronidase domain"/>
    <property type="match status" value="1"/>
</dbReference>
<dbReference type="InterPro" id="IPR040605">
    <property type="entry name" value="Glyco_hydro2_dom5"/>
</dbReference>
<evidence type="ECO:0000256" key="3">
    <source>
        <dbReference type="ARBA" id="ARBA00023295"/>
    </source>
</evidence>
<keyword evidence="3" id="KW-0326">Glycosidase</keyword>
<dbReference type="Gene3D" id="2.60.40.10">
    <property type="entry name" value="Immunoglobulins"/>
    <property type="match status" value="3"/>
</dbReference>
<dbReference type="GO" id="GO:0004553">
    <property type="term" value="F:hydrolase activity, hydrolyzing O-glycosyl compounds"/>
    <property type="evidence" value="ECO:0007669"/>
    <property type="project" value="InterPro"/>
</dbReference>
<dbReference type="InterPro" id="IPR032311">
    <property type="entry name" value="DUF4982"/>
</dbReference>
<keyword evidence="2" id="KW-0378">Hydrolase</keyword>
<feature type="domain" description="Glycoside hydrolase family 2 catalytic" evidence="5">
    <location>
        <begin position="237"/>
        <end position="387"/>
    </location>
</feature>
<reference evidence="8" key="1">
    <citation type="submission" date="2020-10" db="EMBL/GenBank/DDBJ databases">
        <authorList>
            <person name="Gilroy R."/>
        </authorList>
    </citation>
    <scope>NUCLEOTIDE SEQUENCE</scope>
    <source>
        <strain evidence="8">ChiBcec7-5410</strain>
    </source>
</reference>
<dbReference type="PANTHER" id="PTHR42732:SF1">
    <property type="entry name" value="BETA-MANNOSIDASE"/>
    <property type="match status" value="1"/>
</dbReference>
<dbReference type="Gene3D" id="3.20.20.80">
    <property type="entry name" value="Glycosidases"/>
    <property type="match status" value="1"/>
</dbReference>
<organism evidence="8 9">
    <name type="scientific">Candidatus Faecivivens stercoripullorum</name>
    <dbReference type="NCBI Taxonomy" id="2840805"/>
    <lineage>
        <taxon>Bacteria</taxon>
        <taxon>Bacillati</taxon>
        <taxon>Bacillota</taxon>
        <taxon>Clostridia</taxon>
        <taxon>Eubacteriales</taxon>
        <taxon>Oscillospiraceae</taxon>
        <taxon>Oscillospiraceae incertae sedis</taxon>
        <taxon>Candidatus Faecivivens</taxon>
    </lineage>
</organism>
<dbReference type="InterPro" id="IPR013783">
    <property type="entry name" value="Ig-like_fold"/>
</dbReference>
<sequence length="773" mass="85478">MLKTEFNHSWKFAVSGQPFQPVSIPHDAMMLEPRKEENPSGTGCAFFGGGCYEYEKEFVLPDCRSAVLHFEGAYPMAEIMLDGEKAASIAYGYGDCFVDCSRFADGKPHTVHVTVDNTGVPNSRWYSGAGLYRPVWLYSGPEAYILPEGIKVKTVSLNPAVIQVETAHAGGEVSIEILDGGRVVAAGNGDRVTLEIPEARLWDADHPNLYTCRAVLTGGDTAECRFGIRMVTWSHDGLFINGSPVKLRGGCIHHDNGVIGSRSYAYSEYRRVKKMKDFGFNAIRSAHNPICRSLLEVCDQLGMYVMDESWDMWYDKKTDKDYSSRFRANWEKDLEAMVAKDYSHPSVILYSIGNEVTEPFAEEGIRMTGQLVSRFHELDNTRAVTAGINPTLIQMRAIGFNAFDGDSQEDKPVNSTDFNKKISESCNQMIAGAATEAVDKISSPCLDQLDIAGYNYATSRYELDAVVHPDRILVGSETFPQDLPVNWDLVEKLPYLVGDFMWTAWDYIGEVGLGAWTYSAEDMGFVKHYPWLLADAGAFDILGNDTAEAGMASIIWRQRTKPYIGVRPVNQNADNLYRAMWRGTNARPSWSWRGCDGKMADVEVYSRDAEVELLLNGVSLGRKKIGAQYCADFSVAYAPGTLTAVGYDSEGKKTGECSLCSAEGAMSVRVQQENEAVCGQPVYLNVDIVGENGIVEHNYDRTLTVQVQGAKLLGFGSANPRTEERFETGVYTTYYGRSLAVLLAESSEIQLTVTADDFAPVTVNIPVQEVSKQ</sequence>
<dbReference type="InterPro" id="IPR006101">
    <property type="entry name" value="Glyco_hydro_2"/>
</dbReference>
<dbReference type="SUPFAM" id="SSF51445">
    <property type="entry name" value="(Trans)glycosidases"/>
    <property type="match status" value="1"/>
</dbReference>
<dbReference type="EMBL" id="DVLW01000202">
    <property type="protein sequence ID" value="HIT94986.1"/>
    <property type="molecule type" value="Genomic_DNA"/>
</dbReference>
<accession>A0A9D1H7L2</accession>
<dbReference type="InterPro" id="IPR017853">
    <property type="entry name" value="GH"/>
</dbReference>
<proteinExistence type="inferred from homology"/>
<dbReference type="AlphaFoldDB" id="A0A9D1H7L2"/>
<feature type="domain" description="Glycoside hydrolase family 2" evidence="7">
    <location>
        <begin position="682"/>
        <end position="763"/>
    </location>
</feature>
<dbReference type="InterPro" id="IPR006103">
    <property type="entry name" value="Glyco_hydro_2_cat"/>
</dbReference>
<dbReference type="PANTHER" id="PTHR42732">
    <property type="entry name" value="BETA-GALACTOSIDASE"/>
    <property type="match status" value="1"/>
</dbReference>
<dbReference type="GO" id="GO:0005975">
    <property type="term" value="P:carbohydrate metabolic process"/>
    <property type="evidence" value="ECO:0007669"/>
    <property type="project" value="InterPro"/>
</dbReference>
<evidence type="ECO:0000259" key="7">
    <source>
        <dbReference type="Pfam" id="PF18565"/>
    </source>
</evidence>
<comment type="similarity">
    <text evidence="1">Belongs to the glycosyl hydrolase 2 family.</text>
</comment>
<evidence type="ECO:0000313" key="8">
    <source>
        <dbReference type="EMBL" id="HIT94986.1"/>
    </source>
</evidence>
<dbReference type="InterPro" id="IPR006102">
    <property type="entry name" value="Ig-like_GH2"/>
</dbReference>
<evidence type="ECO:0000259" key="6">
    <source>
        <dbReference type="Pfam" id="PF16355"/>
    </source>
</evidence>
<dbReference type="Pfam" id="PF02836">
    <property type="entry name" value="Glyco_hydro_2_C"/>
    <property type="match status" value="1"/>
</dbReference>
<feature type="domain" description="Glycoside hydrolase family 2 immunoglobulin-like beta-sandwich" evidence="4">
    <location>
        <begin position="162"/>
        <end position="229"/>
    </location>
</feature>
<dbReference type="InterPro" id="IPR036156">
    <property type="entry name" value="Beta-gal/glucu_dom_sf"/>
</dbReference>
<evidence type="ECO:0000259" key="5">
    <source>
        <dbReference type="Pfam" id="PF02836"/>
    </source>
</evidence>
<evidence type="ECO:0000256" key="2">
    <source>
        <dbReference type="ARBA" id="ARBA00022801"/>
    </source>
</evidence>
<dbReference type="Pfam" id="PF00703">
    <property type="entry name" value="Glyco_hydro_2"/>
    <property type="match status" value="1"/>
</dbReference>
<dbReference type="PRINTS" id="PR00132">
    <property type="entry name" value="GLHYDRLASE2"/>
</dbReference>
<protein>
    <submittedName>
        <fullName evidence="8">DUF4982 domain-containing protein</fullName>
    </submittedName>
</protein>
<dbReference type="SUPFAM" id="SSF49785">
    <property type="entry name" value="Galactose-binding domain-like"/>
    <property type="match status" value="1"/>
</dbReference>
<name>A0A9D1H7L2_9FIRM</name>